<sequence length="600" mass="69298">MTDHAKRIAEKASFQAFMNSYLRETDMGVWCCVDQWRRHHQLQEGAQMIELHLPHQALRYGLEVTYASTAVGRHQFGRVFAYRPHTKKWEQTDYFTVMIHAIQELHFKEKGTHYDELLVRLLDSCHTMTGYIEKRLGDADRLYDPRQTFIESEQSLLFGHWLHPTPKSRQGMASWQHDRFAPELKGSFQLHYFEVHNSLIEEDSLLHKKTSELLMESVRHALPEMKAAEGCSLIPMHPLQAEWLLQQDDVKAFIQQGTLKSLGTFGTAYTATSSFRTLYAPEEDWMLKFSIPVKLTNSLRVNKRHELKAGMTMAKLMRRLPFLTAYPDFHMIEDPAYLTLNLPSTKESGFEMIIRFNPFSAAEGSGRGICSIASLTQDPVPGEHSKLSRVITQLADTAQASAESVSLKWFERYWYQAIEPLIHLYDEYGIALEAHQQNSLIDLSTGYPSAYYYRDNQGYYLAESEKQQLLEIERDLARAPELFYTESLIEDRFTYYAFMNQLASVIYRFGADGLISESELIDWVTERFETLEKGLSNRGKRFVSRLLKAEKLPCKANLLTRLHDVDELEEALEQAVYTYVKNPFAKEGKGHAYADVSISV</sequence>
<organism evidence="5 6">
    <name type="scientific">Jeotgalibacillus haloalkalitolerans</name>
    <dbReference type="NCBI Taxonomy" id="3104292"/>
    <lineage>
        <taxon>Bacteria</taxon>
        <taxon>Bacillati</taxon>
        <taxon>Bacillota</taxon>
        <taxon>Bacilli</taxon>
        <taxon>Bacillales</taxon>
        <taxon>Caryophanaceae</taxon>
        <taxon>Jeotgalibacillus</taxon>
    </lineage>
</organism>
<reference evidence="5 6" key="1">
    <citation type="submission" date="2023-12" db="EMBL/GenBank/DDBJ databases">
        <title>Jeotgalibacillus haloalkaliphilus sp. nov., a novel salt-tolerant bacteria, isolated from the estuary of the Fenhe River into the Yellow River.</title>
        <authorList>
            <person name="Li Y."/>
        </authorList>
    </citation>
    <scope>NUCLEOTIDE SEQUENCE [LARGE SCALE GENOMIC DNA]</scope>
    <source>
        <strain evidence="5 6">HH7-29</strain>
    </source>
</reference>
<comment type="pathway">
    <text evidence="1">Siderophore biosynthesis.</text>
</comment>
<dbReference type="Pfam" id="PF04183">
    <property type="entry name" value="IucA_IucC"/>
    <property type="match status" value="1"/>
</dbReference>
<dbReference type="EMBL" id="JAXQNN010000001">
    <property type="protein sequence ID" value="MDZ5710723.1"/>
    <property type="molecule type" value="Genomic_DNA"/>
</dbReference>
<evidence type="ECO:0000313" key="6">
    <source>
        <dbReference type="Proteomes" id="UP001292084"/>
    </source>
</evidence>
<dbReference type="Pfam" id="PF06276">
    <property type="entry name" value="FhuF"/>
    <property type="match status" value="1"/>
</dbReference>
<dbReference type="Proteomes" id="UP001292084">
    <property type="component" value="Unassembled WGS sequence"/>
</dbReference>
<dbReference type="RefSeq" id="WP_322419761.1">
    <property type="nucleotide sequence ID" value="NZ_JAXQNN010000001.1"/>
</dbReference>
<evidence type="ECO:0000259" key="4">
    <source>
        <dbReference type="Pfam" id="PF06276"/>
    </source>
</evidence>
<accession>A0ABU5KHM6</accession>
<gene>
    <name evidence="5" type="ORF">UFB30_00760</name>
</gene>
<dbReference type="PANTHER" id="PTHR34384">
    <property type="entry name" value="L-2,3-DIAMINOPROPANOATE--CITRATE LIGASE"/>
    <property type="match status" value="1"/>
</dbReference>
<evidence type="ECO:0000256" key="2">
    <source>
        <dbReference type="ARBA" id="ARBA00007832"/>
    </source>
</evidence>
<name>A0ABU5KHM6_9BACL</name>
<keyword evidence="6" id="KW-1185">Reference proteome</keyword>
<dbReference type="Gene3D" id="1.10.510.40">
    <property type="match status" value="1"/>
</dbReference>
<dbReference type="InterPro" id="IPR037455">
    <property type="entry name" value="LucA/IucC-like"/>
</dbReference>
<proteinExistence type="inferred from homology"/>
<dbReference type="InterPro" id="IPR007310">
    <property type="entry name" value="Aerobactin_biosyn_IucA/IucC_N"/>
</dbReference>
<evidence type="ECO:0000256" key="1">
    <source>
        <dbReference type="ARBA" id="ARBA00004924"/>
    </source>
</evidence>
<feature type="domain" description="Aerobactin siderophore biosynthesis IucA/IucC N-terminal" evidence="3">
    <location>
        <begin position="148"/>
        <end position="377"/>
    </location>
</feature>
<evidence type="ECO:0000259" key="3">
    <source>
        <dbReference type="Pfam" id="PF04183"/>
    </source>
</evidence>
<dbReference type="PANTHER" id="PTHR34384:SF5">
    <property type="entry name" value="L-2,3-DIAMINOPROPANOATE--CITRATE LIGASE"/>
    <property type="match status" value="1"/>
</dbReference>
<comment type="caution">
    <text evidence="5">The sequence shown here is derived from an EMBL/GenBank/DDBJ whole genome shotgun (WGS) entry which is preliminary data.</text>
</comment>
<comment type="similarity">
    <text evidence="2">Belongs to the IucA/IucC family.</text>
</comment>
<feature type="domain" description="Aerobactin siderophore biosynthesis IucA/IucC-like C-terminal" evidence="4">
    <location>
        <begin position="408"/>
        <end position="569"/>
    </location>
</feature>
<dbReference type="InterPro" id="IPR022770">
    <property type="entry name" value="IucA/IucC-like_C"/>
</dbReference>
<evidence type="ECO:0000313" key="5">
    <source>
        <dbReference type="EMBL" id="MDZ5710723.1"/>
    </source>
</evidence>
<protein>
    <submittedName>
        <fullName evidence="5">IucA/IucC family protein</fullName>
    </submittedName>
</protein>